<sequence>MQDIPIKKKGMENKEHMLDEVVVKSTKIKMIMKGDTIVYNADAFNLPEGSMLDALIRQLPGATLNSNGEIFINGRKLDYLTLNGKDFFKGNNKQLIENLPNYTVKNLKVFEKSTDRSQAMGVDIDKKDYIMDILHLVIHSQLLPMLMHIKS</sequence>
<dbReference type="Proteomes" id="UP000056252">
    <property type="component" value="Chromosome"/>
</dbReference>
<dbReference type="STRING" id="76123.AS203_07590"/>
<keyword evidence="2" id="KW-1185">Reference proteome</keyword>
<evidence type="ECO:0000313" key="2">
    <source>
        <dbReference type="Proteomes" id="UP000056252"/>
    </source>
</evidence>
<dbReference type="EMBL" id="CP013195">
    <property type="protein sequence ID" value="ALO48955.1"/>
    <property type="molecule type" value="Genomic_DNA"/>
</dbReference>
<dbReference type="KEGG" id="peo:AS203_07590"/>
<organism evidence="1 2">
    <name type="scientific">Hoylesella enoeca</name>
    <dbReference type="NCBI Taxonomy" id="76123"/>
    <lineage>
        <taxon>Bacteria</taxon>
        <taxon>Pseudomonadati</taxon>
        <taxon>Bacteroidota</taxon>
        <taxon>Bacteroidia</taxon>
        <taxon>Bacteroidales</taxon>
        <taxon>Prevotellaceae</taxon>
        <taxon>Hoylesella</taxon>
    </lineage>
</organism>
<protein>
    <submittedName>
        <fullName evidence="1">Uncharacterized protein</fullName>
    </submittedName>
</protein>
<proteinExistence type="predicted"/>
<gene>
    <name evidence="1" type="ORF">AS203_07590</name>
</gene>
<reference evidence="2" key="1">
    <citation type="submission" date="2015-11" db="EMBL/GenBank/DDBJ databases">
        <authorList>
            <person name="Holder M.E."/>
            <person name="Ajami N.J."/>
            <person name="Petrosino J.F."/>
        </authorList>
    </citation>
    <scope>NUCLEOTIDE SEQUENCE [LARGE SCALE GENOMIC DNA]</scope>
    <source>
        <strain evidence="2">F0113</strain>
    </source>
</reference>
<accession>A0A0S2KKY5</accession>
<dbReference type="AlphaFoldDB" id="A0A0S2KKY5"/>
<name>A0A0S2KKY5_9BACT</name>
<evidence type="ECO:0000313" key="1">
    <source>
        <dbReference type="EMBL" id="ALO48955.1"/>
    </source>
</evidence>